<dbReference type="EMBL" id="SNYM01000011">
    <property type="protein sequence ID" value="TDQ47148.1"/>
    <property type="molecule type" value="Genomic_DNA"/>
</dbReference>
<accession>A0A4R6UJN6</accession>
<evidence type="ECO:0000313" key="2">
    <source>
        <dbReference type="EMBL" id="TDQ47148.1"/>
    </source>
</evidence>
<name>A0A4R6UJN6_9GAMM</name>
<feature type="compositionally biased region" description="Basic residues" evidence="1">
    <location>
        <begin position="169"/>
        <end position="180"/>
    </location>
</feature>
<protein>
    <submittedName>
        <fullName evidence="2">Uncharacterized protein</fullName>
    </submittedName>
</protein>
<dbReference type="RefSeq" id="WP_133591367.1">
    <property type="nucleotide sequence ID" value="NZ_CP037953.1"/>
</dbReference>
<proteinExistence type="predicted"/>
<evidence type="ECO:0000313" key="3">
    <source>
        <dbReference type="Proteomes" id="UP000295375"/>
    </source>
</evidence>
<evidence type="ECO:0000256" key="1">
    <source>
        <dbReference type="SAM" id="MobiDB-lite"/>
    </source>
</evidence>
<feature type="region of interest" description="Disordered" evidence="1">
    <location>
        <begin position="144"/>
        <end position="180"/>
    </location>
</feature>
<organism evidence="2 3">
    <name type="scientific">Permianibacter aggregans</name>
    <dbReference type="NCBI Taxonomy" id="1510150"/>
    <lineage>
        <taxon>Bacteria</taxon>
        <taxon>Pseudomonadati</taxon>
        <taxon>Pseudomonadota</taxon>
        <taxon>Gammaproteobacteria</taxon>
        <taxon>Pseudomonadales</taxon>
        <taxon>Pseudomonadaceae</taxon>
        <taxon>Permianibacter</taxon>
    </lineage>
</organism>
<keyword evidence="3" id="KW-1185">Reference proteome</keyword>
<dbReference type="AlphaFoldDB" id="A0A4R6UJN6"/>
<reference evidence="2 3" key="1">
    <citation type="submission" date="2019-03" db="EMBL/GenBank/DDBJ databases">
        <title>Genomic Encyclopedia of Type Strains, Phase IV (KMG-IV): sequencing the most valuable type-strain genomes for metagenomic binning, comparative biology and taxonomic classification.</title>
        <authorList>
            <person name="Goeker M."/>
        </authorList>
    </citation>
    <scope>NUCLEOTIDE SEQUENCE [LARGE SCALE GENOMIC DNA]</scope>
    <source>
        <strain evidence="2 3">DSM 103792</strain>
    </source>
</reference>
<sequence length="180" mass="19216">MAKAAGSKGFTPGNSAHECVFGYLYNFGYSRRGFEGEDGMGSQLISKLSGYPSTSSPTAAAHSLTHLALEICGWAQDPWEAVPHEDWINRTLGDIGKTVGLLLAKKDATCLDLANLIDEIFQFPKEAEAETFASASRAIREAIVSDQPAQANPKKAKSAKTVAAEASKPKKKAASKKKNN</sequence>
<dbReference type="Proteomes" id="UP000295375">
    <property type="component" value="Unassembled WGS sequence"/>
</dbReference>
<comment type="caution">
    <text evidence="2">The sequence shown here is derived from an EMBL/GenBank/DDBJ whole genome shotgun (WGS) entry which is preliminary data.</text>
</comment>
<gene>
    <name evidence="2" type="ORF">EV696_11176</name>
</gene>